<accession>A0A2H3TP32</accession>
<protein>
    <submittedName>
        <fullName evidence="1">Uncharacterized protein</fullName>
    </submittedName>
</protein>
<organism evidence="1 2">
    <name type="scientific">Fusarium oxysporum</name>
    <name type="common">Fusarium vascular wilt</name>
    <dbReference type="NCBI Taxonomy" id="5507"/>
    <lineage>
        <taxon>Eukaryota</taxon>
        <taxon>Fungi</taxon>
        <taxon>Dikarya</taxon>
        <taxon>Ascomycota</taxon>
        <taxon>Pezizomycotina</taxon>
        <taxon>Sordariomycetes</taxon>
        <taxon>Hypocreomycetidae</taxon>
        <taxon>Hypocreales</taxon>
        <taxon>Nectriaceae</taxon>
        <taxon>Fusarium</taxon>
        <taxon>Fusarium oxysporum species complex</taxon>
    </lineage>
</organism>
<reference evidence="2" key="1">
    <citation type="submission" date="2016-09" db="EMBL/GenBank/DDBJ databases">
        <authorList>
            <person name="Guldener U."/>
        </authorList>
    </citation>
    <scope>NUCLEOTIDE SEQUENCE [LARGE SCALE GENOMIC DNA]</scope>
    <source>
        <strain evidence="2">V64-1</strain>
    </source>
</reference>
<proteinExistence type="predicted"/>
<evidence type="ECO:0000313" key="2">
    <source>
        <dbReference type="Proteomes" id="UP000219369"/>
    </source>
</evidence>
<sequence length="9" mass="1146">MLIIPKLRY</sequence>
<evidence type="ECO:0000313" key="1">
    <source>
        <dbReference type="EMBL" id="SCO90403.1"/>
    </source>
</evidence>
<dbReference type="EMBL" id="FMJY01000009">
    <property type="protein sequence ID" value="SCO90403.1"/>
    <property type="molecule type" value="Genomic_DNA"/>
</dbReference>
<name>A0A2H3TP32_FUSOX</name>
<gene>
    <name evidence="1" type="ORF">FRV6_14531</name>
</gene>
<dbReference type="Proteomes" id="UP000219369">
    <property type="component" value="Unassembled WGS sequence"/>
</dbReference>